<dbReference type="KEGG" id="fwa:DCMF_01585"/>
<name>A0A3G1KMI1_FORW1</name>
<dbReference type="RefSeq" id="WP_148132815.1">
    <property type="nucleotide sequence ID" value="NZ_CP017634.1"/>
</dbReference>
<gene>
    <name evidence="1" type="ORF">DCMF_01585</name>
</gene>
<reference evidence="1 2" key="1">
    <citation type="submission" date="2016-10" db="EMBL/GenBank/DDBJ databases">
        <title>Complete Genome Sequence of Peptococcaceae strain DCMF.</title>
        <authorList>
            <person name="Edwards R.J."/>
            <person name="Holland S.I."/>
            <person name="Deshpande N.P."/>
            <person name="Wong Y.K."/>
            <person name="Ertan H."/>
            <person name="Manefield M."/>
            <person name="Russell T.L."/>
            <person name="Lee M.J."/>
        </authorList>
    </citation>
    <scope>NUCLEOTIDE SEQUENCE [LARGE SCALE GENOMIC DNA]</scope>
    <source>
        <strain evidence="1 2">DCMF</strain>
    </source>
</reference>
<organism evidence="1 2">
    <name type="scientific">Formimonas warabiya</name>
    <dbReference type="NCBI Taxonomy" id="1761012"/>
    <lineage>
        <taxon>Bacteria</taxon>
        <taxon>Bacillati</taxon>
        <taxon>Bacillota</taxon>
        <taxon>Clostridia</taxon>
        <taxon>Eubacteriales</taxon>
        <taxon>Peptococcaceae</taxon>
        <taxon>Candidatus Formimonas</taxon>
    </lineage>
</organism>
<proteinExistence type="predicted"/>
<dbReference type="Proteomes" id="UP000323521">
    <property type="component" value="Chromosome"/>
</dbReference>
<dbReference type="EMBL" id="CP017634">
    <property type="protein sequence ID" value="ATW23660.1"/>
    <property type="molecule type" value="Genomic_DNA"/>
</dbReference>
<dbReference type="AlphaFoldDB" id="A0A3G1KMI1"/>
<sequence length="113" mass="13232">MEDFFEKIKEYLKMDSEISYEEFAAFYSGVMEHLNKNYADLDRDALIKGRFICSILQANSLERSKRKTPEAKKFKKMMEKSQFWAGAIKHRLLKEGMTVSEIEEADKALHEAV</sequence>
<keyword evidence="2" id="KW-1185">Reference proteome</keyword>
<evidence type="ECO:0000313" key="1">
    <source>
        <dbReference type="EMBL" id="ATW23660.1"/>
    </source>
</evidence>
<accession>A0A3G1KMI1</accession>
<dbReference type="OrthoDB" id="1787088at2"/>
<protein>
    <submittedName>
        <fullName evidence="1">Uncharacterized protein</fullName>
    </submittedName>
</protein>
<evidence type="ECO:0000313" key="2">
    <source>
        <dbReference type="Proteomes" id="UP000323521"/>
    </source>
</evidence>